<dbReference type="NCBIfam" id="TIGR00745">
    <property type="entry name" value="apbA_panE"/>
    <property type="match status" value="1"/>
</dbReference>
<evidence type="ECO:0000256" key="1">
    <source>
        <dbReference type="ARBA" id="ARBA00007870"/>
    </source>
</evidence>
<dbReference type="RefSeq" id="XP_005705634.1">
    <property type="nucleotide sequence ID" value="XM_005705577.1"/>
</dbReference>
<dbReference type="OrthoDB" id="3609at2759"/>
<dbReference type="EC" id="1.1.1.169" evidence="6"/>
<dbReference type="GeneID" id="17087936"/>
<gene>
    <name evidence="6" type="ORF">Gasu_35030</name>
</gene>
<dbReference type="Gene3D" id="1.10.1040.10">
    <property type="entry name" value="N-(1-d-carboxylethyl)-l-norvaline Dehydrogenase, domain 2"/>
    <property type="match status" value="1"/>
</dbReference>
<dbReference type="Gramene" id="EME29114">
    <property type="protein sequence ID" value="EME29114"/>
    <property type="gene ID" value="Gasu_35030"/>
</dbReference>
<dbReference type="InterPro" id="IPR008927">
    <property type="entry name" value="6-PGluconate_DH-like_C_sf"/>
</dbReference>
<dbReference type="EMBL" id="KB454512">
    <property type="protein sequence ID" value="EME29114.1"/>
    <property type="molecule type" value="Genomic_DNA"/>
</dbReference>
<evidence type="ECO:0000259" key="4">
    <source>
        <dbReference type="Pfam" id="PF02558"/>
    </source>
</evidence>
<dbReference type="GO" id="GO:0015940">
    <property type="term" value="P:pantothenate biosynthetic process"/>
    <property type="evidence" value="ECO:0007669"/>
    <property type="project" value="InterPro"/>
</dbReference>
<evidence type="ECO:0000313" key="7">
    <source>
        <dbReference type="Proteomes" id="UP000030680"/>
    </source>
</evidence>
<dbReference type="AlphaFoldDB" id="M2XZV1"/>
<dbReference type="InterPro" id="IPR013752">
    <property type="entry name" value="KPA_reductase"/>
</dbReference>
<keyword evidence="7" id="KW-1185">Reference proteome</keyword>
<dbReference type="InterPro" id="IPR013328">
    <property type="entry name" value="6PGD_dom2"/>
</dbReference>
<dbReference type="OMA" id="HVYGKKF"/>
<keyword evidence="2" id="KW-0521">NADP</keyword>
<dbReference type="Gene3D" id="3.40.50.720">
    <property type="entry name" value="NAD(P)-binding Rossmann-like Domain"/>
    <property type="match status" value="1"/>
</dbReference>
<dbReference type="GO" id="GO:0008677">
    <property type="term" value="F:2-dehydropantoate 2-reductase activity"/>
    <property type="evidence" value="ECO:0007669"/>
    <property type="project" value="UniProtKB-EC"/>
</dbReference>
<dbReference type="FunFam" id="1.10.1040.10:FF:000017">
    <property type="entry name" value="2-dehydropantoate 2-reductase"/>
    <property type="match status" value="1"/>
</dbReference>
<dbReference type="InterPro" id="IPR003710">
    <property type="entry name" value="ApbA"/>
</dbReference>
<dbReference type="InterPro" id="IPR051402">
    <property type="entry name" value="KPR-Related"/>
</dbReference>
<dbReference type="SUPFAM" id="SSF48179">
    <property type="entry name" value="6-phosphogluconate dehydrogenase C-terminal domain-like"/>
    <property type="match status" value="1"/>
</dbReference>
<dbReference type="SUPFAM" id="SSF51735">
    <property type="entry name" value="NAD(P)-binding Rossmann-fold domains"/>
    <property type="match status" value="1"/>
</dbReference>
<keyword evidence="3 6" id="KW-0560">Oxidoreductase</keyword>
<dbReference type="PANTHER" id="PTHR21708:SF26">
    <property type="entry name" value="2-DEHYDROPANTOATE 2-REDUCTASE"/>
    <property type="match status" value="1"/>
</dbReference>
<dbReference type="KEGG" id="gsl:Gasu_35030"/>
<evidence type="ECO:0000256" key="2">
    <source>
        <dbReference type="ARBA" id="ARBA00022857"/>
    </source>
</evidence>
<dbReference type="Proteomes" id="UP000030680">
    <property type="component" value="Unassembled WGS sequence"/>
</dbReference>
<name>M2XZV1_GALSU</name>
<dbReference type="PANTHER" id="PTHR21708">
    <property type="entry name" value="PROBABLE 2-DEHYDROPANTOATE 2-REDUCTASE"/>
    <property type="match status" value="1"/>
</dbReference>
<dbReference type="Pfam" id="PF08546">
    <property type="entry name" value="ApbA_C"/>
    <property type="match status" value="1"/>
</dbReference>
<protein>
    <submittedName>
        <fullName evidence="6">2-dehydropantoate 2-reductase</fullName>
        <ecNumber evidence="6">1.1.1.169</ecNumber>
    </submittedName>
</protein>
<dbReference type="STRING" id="130081.M2XZV1"/>
<feature type="domain" description="Ketopantoate reductase N-terminal" evidence="4">
    <location>
        <begin position="24"/>
        <end position="177"/>
    </location>
</feature>
<evidence type="ECO:0000256" key="3">
    <source>
        <dbReference type="ARBA" id="ARBA00023002"/>
    </source>
</evidence>
<dbReference type="Pfam" id="PF02558">
    <property type="entry name" value="ApbA"/>
    <property type="match status" value="1"/>
</dbReference>
<dbReference type="InterPro" id="IPR036291">
    <property type="entry name" value="NAD(P)-bd_dom_sf"/>
</dbReference>
<reference evidence="7" key="1">
    <citation type="journal article" date="2013" name="Science">
        <title>Gene transfer from bacteria and archaea facilitated evolution of an extremophilic eukaryote.</title>
        <authorList>
            <person name="Schonknecht G."/>
            <person name="Chen W.H."/>
            <person name="Ternes C.M."/>
            <person name="Barbier G.G."/>
            <person name="Shrestha R.P."/>
            <person name="Stanke M."/>
            <person name="Brautigam A."/>
            <person name="Baker B.J."/>
            <person name="Banfield J.F."/>
            <person name="Garavito R.M."/>
            <person name="Carr K."/>
            <person name="Wilkerson C."/>
            <person name="Rensing S.A."/>
            <person name="Gagneul D."/>
            <person name="Dickenson N.E."/>
            <person name="Oesterhelt C."/>
            <person name="Lercher M.J."/>
            <person name="Weber A.P."/>
        </authorList>
    </citation>
    <scope>NUCLEOTIDE SEQUENCE [LARGE SCALE GENOMIC DNA]</scope>
    <source>
        <strain evidence="7">074W</strain>
    </source>
</reference>
<accession>M2XZV1</accession>
<feature type="domain" description="Ketopantoate reductase C-terminal" evidence="5">
    <location>
        <begin position="212"/>
        <end position="333"/>
    </location>
</feature>
<dbReference type="InterPro" id="IPR013332">
    <property type="entry name" value="KPR_N"/>
</dbReference>
<organism evidence="6 7">
    <name type="scientific">Galdieria sulphuraria</name>
    <name type="common">Red alga</name>
    <dbReference type="NCBI Taxonomy" id="130081"/>
    <lineage>
        <taxon>Eukaryota</taxon>
        <taxon>Rhodophyta</taxon>
        <taxon>Bangiophyceae</taxon>
        <taxon>Galdieriales</taxon>
        <taxon>Galdieriaceae</taxon>
        <taxon>Galdieria</taxon>
    </lineage>
</organism>
<evidence type="ECO:0000259" key="5">
    <source>
        <dbReference type="Pfam" id="PF08546"/>
    </source>
</evidence>
<sequence>MGDTQKEDTNNNLYNASVTEKPRVVIFGAGGVGGYLAARLAECGHSYVHVIARGPHLKAIQENDNRIILKSIDGDCNPQLDSIGDTVESVLKTATTPVDAVIFTCKMDQLAAAAEAVLPLFSEKTIALPTQNGVEAPEVLAKVVGSQRVVGGYVQVLAYISTPGVILHEDISPTIYGTGMLTDSAPFVLEQLRKLEYAFVGAKETRLIIHQDVLQNMYRKLTVMAAYSGVCSAARCNLGQLRSIPETLALVENCMNEVVDVAKARGIMIGREVVRSSIDYLVHHVKDSATPSMFRDIAGGKPSELEWQVGAVVRQGHKYGVSTPYLSAIYAILLPTEIANRKKYEHRKENMNE</sequence>
<comment type="similarity">
    <text evidence="1">Belongs to the ketopantoate reductase family.</text>
</comment>
<dbReference type="GO" id="GO:0005737">
    <property type="term" value="C:cytoplasm"/>
    <property type="evidence" value="ECO:0007669"/>
    <property type="project" value="TreeGrafter"/>
</dbReference>
<evidence type="ECO:0000313" key="6">
    <source>
        <dbReference type="EMBL" id="EME29114.1"/>
    </source>
</evidence>
<proteinExistence type="inferred from homology"/>